<dbReference type="RefSeq" id="WP_188930254.1">
    <property type="nucleotide sequence ID" value="NZ_BMJC01000001.1"/>
</dbReference>
<dbReference type="PANTHER" id="PTHR42905:SF7">
    <property type="entry name" value="PHOSPHOENOLPYRUVATE PHOSPHOMUTASE"/>
    <property type="match status" value="1"/>
</dbReference>
<evidence type="ECO:0000256" key="1">
    <source>
        <dbReference type="ARBA" id="ARBA00038455"/>
    </source>
</evidence>
<dbReference type="GO" id="GO:0003824">
    <property type="term" value="F:catalytic activity"/>
    <property type="evidence" value="ECO:0007669"/>
    <property type="project" value="InterPro"/>
</dbReference>
<accession>A0A8J2UB80</accession>
<comment type="similarity">
    <text evidence="1">Belongs to the isocitrate lyase/PEP mutase superfamily. PEP mutase family.</text>
</comment>
<dbReference type="InterPro" id="IPR015813">
    <property type="entry name" value="Pyrv/PenolPyrv_kinase-like_dom"/>
</dbReference>
<dbReference type="PANTHER" id="PTHR42905">
    <property type="entry name" value="PHOSPHOENOLPYRUVATE CARBOXYLASE"/>
    <property type="match status" value="1"/>
</dbReference>
<organism evidence="2 3">
    <name type="scientific">Puia dinghuensis</name>
    <dbReference type="NCBI Taxonomy" id="1792502"/>
    <lineage>
        <taxon>Bacteria</taxon>
        <taxon>Pseudomonadati</taxon>
        <taxon>Bacteroidota</taxon>
        <taxon>Chitinophagia</taxon>
        <taxon>Chitinophagales</taxon>
        <taxon>Chitinophagaceae</taxon>
        <taxon>Puia</taxon>
    </lineage>
</organism>
<dbReference type="InterPro" id="IPR040442">
    <property type="entry name" value="Pyrv_kinase-like_dom_sf"/>
</dbReference>
<dbReference type="Proteomes" id="UP000607559">
    <property type="component" value="Unassembled WGS sequence"/>
</dbReference>
<gene>
    <name evidence="2" type="ORF">GCM10011511_15890</name>
</gene>
<evidence type="ECO:0000313" key="2">
    <source>
        <dbReference type="EMBL" id="GGA93302.1"/>
    </source>
</evidence>
<dbReference type="AlphaFoldDB" id="A0A8J2UB80"/>
<reference evidence="2" key="2">
    <citation type="submission" date="2020-09" db="EMBL/GenBank/DDBJ databases">
        <authorList>
            <person name="Sun Q."/>
            <person name="Zhou Y."/>
        </authorList>
    </citation>
    <scope>NUCLEOTIDE SEQUENCE</scope>
    <source>
        <strain evidence="2">CGMCC 1.15448</strain>
    </source>
</reference>
<keyword evidence="3" id="KW-1185">Reference proteome</keyword>
<protein>
    <recommendedName>
        <fullName evidence="4">Phosphoenolpyruvate phosphomutase</fullName>
    </recommendedName>
</protein>
<reference evidence="2" key="1">
    <citation type="journal article" date="2014" name="Int. J. Syst. Evol. Microbiol.">
        <title>Complete genome sequence of Corynebacterium casei LMG S-19264T (=DSM 44701T), isolated from a smear-ripened cheese.</title>
        <authorList>
            <consortium name="US DOE Joint Genome Institute (JGI-PGF)"/>
            <person name="Walter F."/>
            <person name="Albersmeier A."/>
            <person name="Kalinowski J."/>
            <person name="Ruckert C."/>
        </authorList>
    </citation>
    <scope>NUCLEOTIDE SEQUENCE</scope>
    <source>
        <strain evidence="2">CGMCC 1.15448</strain>
    </source>
</reference>
<proteinExistence type="inferred from homology"/>
<sequence length="290" mass="32487">MEASTNTLLHALATDKQITIPGIFDPLSAKIAEIMGFPAAWVSGFCVSTSFFMPDENYMTVDQYINRLSEIRRIATIPLIVDCDEGYGDMINTLYLLQNLAKLDIQAICIEDNAFPKINSFKEPNGTRHALESVESFCHKLYNIKRNFPELILIARTESMIVGEPLESAIIRGKAYKSAGADFLVIHSKNKRLSEFKLIVDAWEDPDSLVVIPTLAEDLSFMDLKQIGFRIIILANQVLRSGIHAMCSAYGKIKADAGINELNKDTVPMKFIFDLIDNHYKKEALCSISK</sequence>
<dbReference type="CDD" id="cd00377">
    <property type="entry name" value="ICL_PEPM"/>
    <property type="match status" value="1"/>
</dbReference>
<evidence type="ECO:0008006" key="4">
    <source>
        <dbReference type="Google" id="ProtNLM"/>
    </source>
</evidence>
<evidence type="ECO:0000313" key="3">
    <source>
        <dbReference type="Proteomes" id="UP000607559"/>
    </source>
</evidence>
<dbReference type="Gene3D" id="3.20.20.60">
    <property type="entry name" value="Phosphoenolpyruvate-binding domains"/>
    <property type="match status" value="1"/>
</dbReference>
<dbReference type="Pfam" id="PF13714">
    <property type="entry name" value="PEP_mutase"/>
    <property type="match status" value="1"/>
</dbReference>
<dbReference type="SUPFAM" id="SSF51621">
    <property type="entry name" value="Phosphoenolpyruvate/pyruvate domain"/>
    <property type="match status" value="1"/>
</dbReference>
<comment type="caution">
    <text evidence="2">The sequence shown here is derived from an EMBL/GenBank/DDBJ whole genome shotgun (WGS) entry which is preliminary data.</text>
</comment>
<dbReference type="InterPro" id="IPR039556">
    <property type="entry name" value="ICL/PEPM"/>
</dbReference>
<dbReference type="EMBL" id="BMJC01000001">
    <property type="protein sequence ID" value="GGA93302.1"/>
    <property type="molecule type" value="Genomic_DNA"/>
</dbReference>
<name>A0A8J2UB80_9BACT</name>